<protein>
    <recommendedName>
        <fullName evidence="1 11">Tyrosine--tRNA ligase</fullName>
        <ecNumber evidence="1 11">6.1.1.1</ecNumber>
    </recommendedName>
    <alternativeName>
        <fullName evidence="8 11">Tyrosyl-tRNA synthetase</fullName>
    </alternativeName>
</protein>
<keyword evidence="4 11" id="KW-0067">ATP-binding</keyword>
<dbReference type="SUPFAM" id="SSF52374">
    <property type="entry name" value="Nucleotidylyl transferase"/>
    <property type="match status" value="1"/>
</dbReference>
<dbReference type="PRINTS" id="PR01040">
    <property type="entry name" value="TRNASYNTHTYR"/>
</dbReference>
<dbReference type="Gene3D" id="1.10.240.10">
    <property type="entry name" value="Tyrosyl-Transfer RNA Synthetase"/>
    <property type="match status" value="1"/>
</dbReference>
<evidence type="ECO:0000256" key="3">
    <source>
        <dbReference type="ARBA" id="ARBA00022741"/>
    </source>
</evidence>
<evidence type="ECO:0000259" key="12">
    <source>
        <dbReference type="Pfam" id="PF22421"/>
    </source>
</evidence>
<comment type="similarity">
    <text evidence="11">Belongs to the class-I aminoacyl-tRNA synthetase family.</text>
</comment>
<name>A0A067PRW9_9AGAM</name>
<evidence type="ECO:0000256" key="7">
    <source>
        <dbReference type="ARBA" id="ARBA00023146"/>
    </source>
</evidence>
<evidence type="ECO:0000313" key="13">
    <source>
        <dbReference type="EMBL" id="KDQ57474.1"/>
    </source>
</evidence>
<dbReference type="Pfam" id="PF00579">
    <property type="entry name" value="tRNA-synt_1b"/>
    <property type="match status" value="1"/>
</dbReference>
<dbReference type="HOGENOM" id="CLU_024003_0_0_1"/>
<dbReference type="SUPFAM" id="SSF55174">
    <property type="entry name" value="Alpha-L RNA-binding motif"/>
    <property type="match status" value="1"/>
</dbReference>
<dbReference type="OrthoDB" id="337870at2759"/>
<dbReference type="InterPro" id="IPR001412">
    <property type="entry name" value="aa-tRNA-synth_I_CS"/>
</dbReference>
<evidence type="ECO:0000256" key="1">
    <source>
        <dbReference type="ARBA" id="ARBA00013160"/>
    </source>
</evidence>
<dbReference type="PROSITE" id="PS00178">
    <property type="entry name" value="AA_TRNA_LIGASE_I"/>
    <property type="match status" value="1"/>
</dbReference>
<dbReference type="Gene3D" id="3.40.50.620">
    <property type="entry name" value="HUPs"/>
    <property type="match status" value="1"/>
</dbReference>
<evidence type="ECO:0000313" key="14">
    <source>
        <dbReference type="Proteomes" id="UP000027265"/>
    </source>
</evidence>
<accession>A0A067PRW9</accession>
<dbReference type="Gene3D" id="3.10.290.10">
    <property type="entry name" value="RNA-binding S4 domain"/>
    <property type="match status" value="1"/>
</dbReference>
<dbReference type="Proteomes" id="UP000027265">
    <property type="component" value="Unassembled WGS sequence"/>
</dbReference>
<dbReference type="PANTHER" id="PTHR11766">
    <property type="entry name" value="TYROSYL-TRNA SYNTHETASE"/>
    <property type="match status" value="1"/>
</dbReference>
<dbReference type="CDD" id="cd00805">
    <property type="entry name" value="TyrRS_core"/>
    <property type="match status" value="1"/>
</dbReference>
<keyword evidence="5 10" id="KW-0694">RNA-binding</keyword>
<evidence type="ECO:0000256" key="11">
    <source>
        <dbReference type="RuleBase" id="RU361234"/>
    </source>
</evidence>
<gene>
    <name evidence="13" type="ORF">JAAARDRAFT_156185</name>
</gene>
<evidence type="ECO:0000256" key="6">
    <source>
        <dbReference type="ARBA" id="ARBA00022917"/>
    </source>
</evidence>
<dbReference type="GO" id="GO:0004831">
    <property type="term" value="F:tyrosine-tRNA ligase activity"/>
    <property type="evidence" value="ECO:0007669"/>
    <property type="project" value="UniProtKB-EC"/>
</dbReference>
<dbReference type="FunFam" id="1.10.240.10:FF:000001">
    <property type="entry name" value="Tyrosine--tRNA ligase"/>
    <property type="match status" value="1"/>
</dbReference>
<keyword evidence="7 11" id="KW-0030">Aminoacyl-tRNA synthetase</keyword>
<dbReference type="GO" id="GO:0005739">
    <property type="term" value="C:mitochondrion"/>
    <property type="evidence" value="ECO:0007669"/>
    <property type="project" value="TreeGrafter"/>
</dbReference>
<dbReference type="FunCoup" id="A0A067PRW9">
    <property type="interactions" value="478"/>
</dbReference>
<evidence type="ECO:0000256" key="10">
    <source>
        <dbReference type="PROSITE-ProRule" id="PRU00182"/>
    </source>
</evidence>
<keyword evidence="3 11" id="KW-0547">Nucleotide-binding</keyword>
<dbReference type="InterPro" id="IPR036986">
    <property type="entry name" value="S4_RNA-bd_sf"/>
</dbReference>
<dbReference type="InterPro" id="IPR002305">
    <property type="entry name" value="aa-tRNA-synth_Ic"/>
</dbReference>
<evidence type="ECO:0000256" key="4">
    <source>
        <dbReference type="ARBA" id="ARBA00022840"/>
    </source>
</evidence>
<dbReference type="GO" id="GO:0005524">
    <property type="term" value="F:ATP binding"/>
    <property type="evidence" value="ECO:0007669"/>
    <property type="project" value="UniProtKB-KW"/>
</dbReference>
<dbReference type="HAMAP" id="MF_02006">
    <property type="entry name" value="Tyr_tRNA_synth_type1"/>
    <property type="match status" value="1"/>
</dbReference>
<dbReference type="InParanoid" id="A0A067PRW9"/>
<dbReference type="EC" id="6.1.1.1" evidence="1 11"/>
<dbReference type="EMBL" id="KL197719">
    <property type="protein sequence ID" value="KDQ57474.1"/>
    <property type="molecule type" value="Genomic_DNA"/>
</dbReference>
<sequence length="472" mass="52759">MQLSGRRVRPLHALGRARWRKVQCRTFITPPLVPELKNRGLVSQVTREDKLQKIVEHRPKKAVYAGIDPTAKALHVGHLIPLMCLLHFQIRGHPVISLIGGATGLVGDPSGRSQERQFAEEQKVENNVQRLEGSIKSFFSSASQYALARIPPSSKAFHDIYIRNNIEWHKNFGLLEFLRTVGVHARINTMLARDSVQLRLKASEGLSFAEFTYQLLQGYDFFHLYKNSECHIQVGGSDQWGNILAGVDLINKDQEHSEEKSELGAVGLTTPLLTTASGDKFGKSAGNAVWLDSKLTSIFDFYQFFLRTPDADCEKHLKMFTLLSLERIQDIVKNHSKAPEKRVAQRLLADEVTLMVHGKAGLRKAHSATELLFDPNLLGRAQDIIDALSGDPRLVFVDKDDLLNTAIFKLAVQNGLCTSSSAARTLIKAKGFSVNNKRMSDQYAKLSREDLIDGKIVILRAGKERHLVLALT</sequence>
<evidence type="ECO:0000256" key="5">
    <source>
        <dbReference type="ARBA" id="ARBA00022884"/>
    </source>
</evidence>
<reference evidence="14" key="1">
    <citation type="journal article" date="2014" name="Proc. Natl. Acad. Sci. U.S.A.">
        <title>Extensive sampling of basidiomycete genomes demonstrates inadequacy of the white-rot/brown-rot paradigm for wood decay fungi.</title>
        <authorList>
            <person name="Riley R."/>
            <person name="Salamov A.A."/>
            <person name="Brown D.W."/>
            <person name="Nagy L.G."/>
            <person name="Floudas D."/>
            <person name="Held B.W."/>
            <person name="Levasseur A."/>
            <person name="Lombard V."/>
            <person name="Morin E."/>
            <person name="Otillar R."/>
            <person name="Lindquist E.A."/>
            <person name="Sun H."/>
            <person name="LaButti K.M."/>
            <person name="Schmutz J."/>
            <person name="Jabbour D."/>
            <person name="Luo H."/>
            <person name="Baker S.E."/>
            <person name="Pisabarro A.G."/>
            <person name="Walton J.D."/>
            <person name="Blanchette R.A."/>
            <person name="Henrissat B."/>
            <person name="Martin F."/>
            <person name="Cullen D."/>
            <person name="Hibbett D.S."/>
            <person name="Grigoriev I.V."/>
        </authorList>
    </citation>
    <scope>NUCLEOTIDE SEQUENCE [LARGE SCALE GENOMIC DNA]</scope>
    <source>
        <strain evidence="14">MUCL 33604</strain>
    </source>
</reference>
<dbReference type="STRING" id="933084.A0A067PRW9"/>
<dbReference type="AlphaFoldDB" id="A0A067PRW9"/>
<keyword evidence="14" id="KW-1185">Reference proteome</keyword>
<dbReference type="CDD" id="cd00165">
    <property type="entry name" value="S4"/>
    <property type="match status" value="1"/>
</dbReference>
<keyword evidence="6 11" id="KW-0648">Protein biosynthesis</keyword>
<dbReference type="InterPro" id="IPR054608">
    <property type="entry name" value="SYY-like_C"/>
</dbReference>
<evidence type="ECO:0000256" key="9">
    <source>
        <dbReference type="ARBA" id="ARBA00048248"/>
    </source>
</evidence>
<dbReference type="GO" id="GO:0003723">
    <property type="term" value="F:RNA binding"/>
    <property type="evidence" value="ECO:0007669"/>
    <property type="project" value="UniProtKB-KW"/>
</dbReference>
<dbReference type="InterPro" id="IPR002307">
    <property type="entry name" value="Tyr-tRNA-ligase"/>
</dbReference>
<dbReference type="NCBIfam" id="TIGR00234">
    <property type="entry name" value="tyrS"/>
    <property type="match status" value="1"/>
</dbReference>
<evidence type="ECO:0000256" key="8">
    <source>
        <dbReference type="ARBA" id="ARBA00033323"/>
    </source>
</evidence>
<dbReference type="InterPro" id="IPR024088">
    <property type="entry name" value="Tyr-tRNA-ligase_bac-type"/>
</dbReference>
<dbReference type="PROSITE" id="PS50889">
    <property type="entry name" value="S4"/>
    <property type="match status" value="1"/>
</dbReference>
<evidence type="ECO:0000256" key="2">
    <source>
        <dbReference type="ARBA" id="ARBA00022598"/>
    </source>
</evidence>
<dbReference type="GO" id="GO:0006437">
    <property type="term" value="P:tyrosyl-tRNA aminoacylation"/>
    <property type="evidence" value="ECO:0007669"/>
    <property type="project" value="InterPro"/>
</dbReference>
<dbReference type="InterPro" id="IPR024107">
    <property type="entry name" value="Tyr-tRNA-ligase_bac_1"/>
</dbReference>
<dbReference type="GO" id="GO:0005829">
    <property type="term" value="C:cytosol"/>
    <property type="evidence" value="ECO:0007669"/>
    <property type="project" value="TreeGrafter"/>
</dbReference>
<dbReference type="PANTHER" id="PTHR11766:SF0">
    <property type="entry name" value="TYROSINE--TRNA LIGASE, MITOCHONDRIAL"/>
    <property type="match status" value="1"/>
</dbReference>
<keyword evidence="2 11" id="KW-0436">Ligase</keyword>
<dbReference type="InterPro" id="IPR014729">
    <property type="entry name" value="Rossmann-like_a/b/a_fold"/>
</dbReference>
<feature type="domain" description="Tyrosine--tRNA ligase SYY-like C-terminal" evidence="12">
    <location>
        <begin position="405"/>
        <end position="467"/>
    </location>
</feature>
<proteinExistence type="inferred from homology"/>
<dbReference type="Pfam" id="PF22421">
    <property type="entry name" value="SYY_C-terminal"/>
    <property type="match status" value="1"/>
</dbReference>
<comment type="catalytic activity">
    <reaction evidence="9 11">
        <text>tRNA(Tyr) + L-tyrosine + ATP = L-tyrosyl-tRNA(Tyr) + AMP + diphosphate + H(+)</text>
        <dbReference type="Rhea" id="RHEA:10220"/>
        <dbReference type="Rhea" id="RHEA-COMP:9706"/>
        <dbReference type="Rhea" id="RHEA-COMP:9707"/>
        <dbReference type="ChEBI" id="CHEBI:15378"/>
        <dbReference type="ChEBI" id="CHEBI:30616"/>
        <dbReference type="ChEBI" id="CHEBI:33019"/>
        <dbReference type="ChEBI" id="CHEBI:58315"/>
        <dbReference type="ChEBI" id="CHEBI:78442"/>
        <dbReference type="ChEBI" id="CHEBI:78536"/>
        <dbReference type="ChEBI" id="CHEBI:456215"/>
        <dbReference type="EC" id="6.1.1.1"/>
    </reaction>
</comment>
<organism evidence="13 14">
    <name type="scientific">Jaapia argillacea MUCL 33604</name>
    <dbReference type="NCBI Taxonomy" id="933084"/>
    <lineage>
        <taxon>Eukaryota</taxon>
        <taxon>Fungi</taxon>
        <taxon>Dikarya</taxon>
        <taxon>Basidiomycota</taxon>
        <taxon>Agaricomycotina</taxon>
        <taxon>Agaricomycetes</taxon>
        <taxon>Agaricomycetidae</taxon>
        <taxon>Jaapiales</taxon>
        <taxon>Jaapiaceae</taxon>
        <taxon>Jaapia</taxon>
    </lineage>
</organism>